<name>A0AAE3ZLZ7_9ACTN</name>
<proteinExistence type="predicted"/>
<comment type="caution">
    <text evidence="2">The sequence shown here is derived from an EMBL/GenBank/DDBJ whole genome shotgun (WGS) entry which is preliminary data.</text>
</comment>
<sequence length="166" mass="16568">MQPSHTPADFPTAPPRYTPPHDTPPATTVQGGAPLDGAPVGEAPIGTASAGYPAAEASAAGFAPVDDAPVEALPIARVNVGMSVVDSLGDAVGTVTAVQMPGTDVRPDVAAGIAENLVSTGYLRIDAEGLFTTDVYASGDQIATSTEGEPGVVTLNASHDDLHRAA</sequence>
<reference evidence="2 3" key="1">
    <citation type="submission" date="2023-07" db="EMBL/GenBank/DDBJ databases">
        <title>Sequencing the genomes of 1000 actinobacteria strains.</title>
        <authorList>
            <person name="Klenk H.-P."/>
        </authorList>
    </citation>
    <scope>NUCLEOTIDE SEQUENCE [LARGE SCALE GENOMIC DNA]</scope>
    <source>
        <strain evidence="2 3">DSM 44711</strain>
    </source>
</reference>
<accession>A0AAE3ZLZ7</accession>
<keyword evidence="3" id="KW-1185">Reference proteome</keyword>
<feature type="region of interest" description="Disordered" evidence="1">
    <location>
        <begin position="1"/>
        <end position="44"/>
    </location>
</feature>
<gene>
    <name evidence="2" type="ORF">J2S44_000575</name>
</gene>
<evidence type="ECO:0000313" key="3">
    <source>
        <dbReference type="Proteomes" id="UP001183629"/>
    </source>
</evidence>
<dbReference type="AlphaFoldDB" id="A0AAE3ZLZ7"/>
<dbReference type="Proteomes" id="UP001183629">
    <property type="component" value="Unassembled WGS sequence"/>
</dbReference>
<dbReference type="EMBL" id="JAVDYC010000001">
    <property type="protein sequence ID" value="MDR7320325.1"/>
    <property type="molecule type" value="Genomic_DNA"/>
</dbReference>
<feature type="compositionally biased region" description="Pro residues" evidence="1">
    <location>
        <begin position="12"/>
        <end position="23"/>
    </location>
</feature>
<evidence type="ECO:0000256" key="1">
    <source>
        <dbReference type="SAM" id="MobiDB-lite"/>
    </source>
</evidence>
<protein>
    <submittedName>
        <fullName evidence="2">Uncharacterized protein</fullName>
    </submittedName>
</protein>
<evidence type="ECO:0000313" key="2">
    <source>
        <dbReference type="EMBL" id="MDR7320325.1"/>
    </source>
</evidence>
<organism evidence="2 3">
    <name type="scientific">Catenuloplanes niger</name>
    <dbReference type="NCBI Taxonomy" id="587534"/>
    <lineage>
        <taxon>Bacteria</taxon>
        <taxon>Bacillati</taxon>
        <taxon>Actinomycetota</taxon>
        <taxon>Actinomycetes</taxon>
        <taxon>Micromonosporales</taxon>
        <taxon>Micromonosporaceae</taxon>
        <taxon>Catenuloplanes</taxon>
    </lineage>
</organism>
<dbReference type="RefSeq" id="WP_310408784.1">
    <property type="nucleotide sequence ID" value="NZ_JAVDYC010000001.1"/>
</dbReference>
<feature type="region of interest" description="Disordered" evidence="1">
    <location>
        <begin position="146"/>
        <end position="166"/>
    </location>
</feature>